<name>A0ABW0ZZ78_9ACTN</name>
<sequence>MPLFPARPGPVAVLPLVLAAGMLAGGCGGGAEEGARPASAPSPGGSAGPGTTGSPAVAGVDPAIGAYVAAVGARDLDALAAAFASDARIVDVSRTISGREAIRAWARDEVIGGALRVLSIAERRPDGQRLLVHWAPSGSPGWRAHYDFTLARGLITRADLQYA</sequence>
<dbReference type="RefSeq" id="WP_378283387.1">
    <property type="nucleotide sequence ID" value="NZ_JBHSON010000025.1"/>
</dbReference>
<organism evidence="4 5">
    <name type="scientific">Actinomadura rugatobispora</name>
    <dbReference type="NCBI Taxonomy" id="1994"/>
    <lineage>
        <taxon>Bacteria</taxon>
        <taxon>Bacillati</taxon>
        <taxon>Actinomycetota</taxon>
        <taxon>Actinomycetes</taxon>
        <taxon>Streptosporangiales</taxon>
        <taxon>Thermomonosporaceae</taxon>
        <taxon>Actinomadura</taxon>
    </lineage>
</organism>
<feature type="chain" id="PRO_5046989874" evidence="2">
    <location>
        <begin position="25"/>
        <end position="163"/>
    </location>
</feature>
<evidence type="ECO:0000313" key="5">
    <source>
        <dbReference type="Proteomes" id="UP001596074"/>
    </source>
</evidence>
<dbReference type="Pfam" id="PF12680">
    <property type="entry name" value="SnoaL_2"/>
    <property type="match status" value="1"/>
</dbReference>
<feature type="region of interest" description="Disordered" evidence="1">
    <location>
        <begin position="30"/>
        <end position="54"/>
    </location>
</feature>
<protein>
    <submittedName>
        <fullName evidence="4">Nuclear transport factor 2 family protein</fullName>
    </submittedName>
</protein>
<keyword evidence="5" id="KW-1185">Reference proteome</keyword>
<dbReference type="Proteomes" id="UP001596074">
    <property type="component" value="Unassembled WGS sequence"/>
</dbReference>
<keyword evidence="2" id="KW-0732">Signal</keyword>
<evidence type="ECO:0000256" key="1">
    <source>
        <dbReference type="SAM" id="MobiDB-lite"/>
    </source>
</evidence>
<proteinExistence type="predicted"/>
<dbReference type="InterPro" id="IPR032710">
    <property type="entry name" value="NTF2-like_dom_sf"/>
</dbReference>
<dbReference type="Gene3D" id="3.10.450.50">
    <property type="match status" value="1"/>
</dbReference>
<dbReference type="EMBL" id="JBHSON010000025">
    <property type="protein sequence ID" value="MFC5747767.1"/>
    <property type="molecule type" value="Genomic_DNA"/>
</dbReference>
<feature type="domain" description="SnoaL-like" evidence="3">
    <location>
        <begin position="66"/>
        <end position="141"/>
    </location>
</feature>
<evidence type="ECO:0000259" key="3">
    <source>
        <dbReference type="Pfam" id="PF12680"/>
    </source>
</evidence>
<evidence type="ECO:0000256" key="2">
    <source>
        <dbReference type="SAM" id="SignalP"/>
    </source>
</evidence>
<feature type="signal peptide" evidence="2">
    <location>
        <begin position="1"/>
        <end position="24"/>
    </location>
</feature>
<accession>A0ABW0ZZ78</accession>
<reference evidence="5" key="1">
    <citation type="journal article" date="2019" name="Int. J. Syst. Evol. Microbiol.">
        <title>The Global Catalogue of Microorganisms (GCM) 10K type strain sequencing project: providing services to taxonomists for standard genome sequencing and annotation.</title>
        <authorList>
            <consortium name="The Broad Institute Genomics Platform"/>
            <consortium name="The Broad Institute Genome Sequencing Center for Infectious Disease"/>
            <person name="Wu L."/>
            <person name="Ma J."/>
        </authorList>
    </citation>
    <scope>NUCLEOTIDE SEQUENCE [LARGE SCALE GENOMIC DNA]</scope>
    <source>
        <strain evidence="5">KCTC 42087</strain>
    </source>
</reference>
<dbReference type="SUPFAM" id="SSF54427">
    <property type="entry name" value="NTF2-like"/>
    <property type="match status" value="1"/>
</dbReference>
<evidence type="ECO:0000313" key="4">
    <source>
        <dbReference type="EMBL" id="MFC5747767.1"/>
    </source>
</evidence>
<comment type="caution">
    <text evidence="4">The sequence shown here is derived from an EMBL/GenBank/DDBJ whole genome shotgun (WGS) entry which is preliminary data.</text>
</comment>
<dbReference type="InterPro" id="IPR037401">
    <property type="entry name" value="SnoaL-like"/>
</dbReference>
<gene>
    <name evidence="4" type="ORF">ACFPZN_19240</name>
</gene>
<dbReference type="PROSITE" id="PS51257">
    <property type="entry name" value="PROKAR_LIPOPROTEIN"/>
    <property type="match status" value="1"/>
</dbReference>